<evidence type="ECO:0000256" key="6">
    <source>
        <dbReference type="ARBA" id="ARBA00022692"/>
    </source>
</evidence>
<evidence type="ECO:0000259" key="16">
    <source>
        <dbReference type="PROSITE" id="PS50110"/>
    </source>
</evidence>
<keyword evidence="4" id="KW-1003">Cell membrane</keyword>
<dbReference type="CDD" id="cd00088">
    <property type="entry name" value="HPT"/>
    <property type="match status" value="1"/>
</dbReference>
<dbReference type="Gene3D" id="3.40.50.2300">
    <property type="match status" value="1"/>
</dbReference>
<dbReference type="PROSITE" id="PS50113">
    <property type="entry name" value="PAC"/>
    <property type="match status" value="2"/>
</dbReference>
<dbReference type="SMART" id="SM00387">
    <property type="entry name" value="HATPase_c"/>
    <property type="match status" value="1"/>
</dbReference>
<evidence type="ECO:0000259" key="17">
    <source>
        <dbReference type="PROSITE" id="PS50112"/>
    </source>
</evidence>
<dbReference type="PROSITE" id="PS50839">
    <property type="entry name" value="CHASE"/>
    <property type="match status" value="1"/>
</dbReference>
<dbReference type="EC" id="2.7.13.3" evidence="3"/>
<dbReference type="InterPro" id="IPR036641">
    <property type="entry name" value="HPT_dom_sf"/>
</dbReference>
<feature type="domain" description="PAS" evidence="17">
    <location>
        <begin position="350"/>
        <end position="395"/>
    </location>
</feature>
<dbReference type="Pfam" id="PF08448">
    <property type="entry name" value="PAS_4"/>
    <property type="match status" value="1"/>
</dbReference>
<evidence type="ECO:0000256" key="2">
    <source>
        <dbReference type="ARBA" id="ARBA00004651"/>
    </source>
</evidence>
<dbReference type="Gene3D" id="1.20.120.160">
    <property type="entry name" value="HPT domain"/>
    <property type="match status" value="1"/>
</dbReference>
<gene>
    <name evidence="21" type="ORF">GCM10009107_59220</name>
</gene>
<feature type="modified residue" description="4-aspartylphosphate" evidence="13">
    <location>
        <position position="1239"/>
    </location>
</feature>
<feature type="domain" description="Response regulatory" evidence="16">
    <location>
        <begin position="1190"/>
        <end position="1307"/>
    </location>
</feature>
<feature type="region of interest" description="Disordered" evidence="14">
    <location>
        <begin position="1159"/>
        <end position="1179"/>
    </location>
</feature>
<dbReference type="CDD" id="cd00130">
    <property type="entry name" value="PAS"/>
    <property type="match status" value="3"/>
</dbReference>
<keyword evidence="11" id="KW-0472">Membrane</keyword>
<evidence type="ECO:0000256" key="9">
    <source>
        <dbReference type="ARBA" id="ARBA00022989"/>
    </source>
</evidence>
<feature type="domain" description="HPt" evidence="20">
    <location>
        <begin position="1355"/>
        <end position="1448"/>
    </location>
</feature>
<evidence type="ECO:0000256" key="7">
    <source>
        <dbReference type="ARBA" id="ARBA00022741"/>
    </source>
</evidence>
<keyword evidence="7" id="KW-0547">Nucleotide-binding</keyword>
<dbReference type="PROSITE" id="PS50110">
    <property type="entry name" value="RESPONSE_REGULATORY"/>
    <property type="match status" value="1"/>
</dbReference>
<evidence type="ECO:0000259" key="19">
    <source>
        <dbReference type="PROSITE" id="PS50839"/>
    </source>
</evidence>
<keyword evidence="10" id="KW-0902">Two-component regulatory system</keyword>
<evidence type="ECO:0000256" key="11">
    <source>
        <dbReference type="ARBA" id="ARBA00023136"/>
    </source>
</evidence>
<protein>
    <recommendedName>
        <fullName evidence="3">histidine kinase</fullName>
        <ecNumber evidence="3">2.7.13.3</ecNumber>
    </recommendedName>
</protein>
<dbReference type="SUPFAM" id="SSF47226">
    <property type="entry name" value="Histidine-containing phosphotransfer domain, HPT domain"/>
    <property type="match status" value="1"/>
</dbReference>
<dbReference type="InterPro" id="IPR005467">
    <property type="entry name" value="His_kinase_dom"/>
</dbReference>
<evidence type="ECO:0000256" key="12">
    <source>
        <dbReference type="PROSITE-ProRule" id="PRU00110"/>
    </source>
</evidence>
<feature type="modified residue" description="Phosphohistidine" evidence="12">
    <location>
        <position position="1394"/>
    </location>
</feature>
<dbReference type="InterPro" id="IPR036890">
    <property type="entry name" value="HATPase_C_sf"/>
</dbReference>
<name>A0ABN1KKB3_9BURK</name>
<dbReference type="SMART" id="SM00086">
    <property type="entry name" value="PAC"/>
    <property type="match status" value="3"/>
</dbReference>
<dbReference type="InterPro" id="IPR006189">
    <property type="entry name" value="CHASE_dom"/>
</dbReference>
<keyword evidence="22" id="KW-1185">Reference proteome</keyword>
<evidence type="ECO:0000256" key="5">
    <source>
        <dbReference type="ARBA" id="ARBA00022553"/>
    </source>
</evidence>
<dbReference type="Pfam" id="PF01627">
    <property type="entry name" value="Hpt"/>
    <property type="match status" value="1"/>
</dbReference>
<dbReference type="InterPro" id="IPR003661">
    <property type="entry name" value="HisK_dim/P_dom"/>
</dbReference>
<dbReference type="InterPro" id="IPR001610">
    <property type="entry name" value="PAC"/>
</dbReference>
<feature type="domain" description="CHASE" evidence="19">
    <location>
        <begin position="147"/>
        <end position="244"/>
    </location>
</feature>
<sequence>MHALLIRLWRPFSLSAASAMALATLLAGLLVTAAAVWQRQGQLAGEANARYQHRVDRLAGEIAHRFDSIAAGLQSLQALHSASHEVEAAEFEHFVGDWALNGTLPGLISFGQAEPVRRGRLAEFIVHQRELTPGFALRSDGGQPVLWPMGLVAPLAEHFEAWGQDLAEEPGLRAALQLAVASGHPTLAAHLPPGSAQGQAGFSYLMPVYRRGTDPVTPSQRQDALRSMLVASISANGLLAGLDSAGETPLAFSLRDGAGGASDLPIYSRPNSPGAMPAFLAERGLLVGQHPLRLSASSTPAFDAEQQHTRALSLQAASGLLLSLLLAGSIWAMASARARALALAASMTADLDRLSQVAERTSSAVMVMDAQGRIVWTNQAFSTMSGHSAEAALGQLPHALMRSNLGTSEAKAALAQAYAAGDNFDGEIENRRPDGQVYWTRTEVRPLRSAEGQLTGFMAIDTDVTAVRQANQALQRERQRLDHVLEGSDVGSWEFNAQTGEILADARWAAMFGYAVAEVQPFSFARFCELVHPDDVPAMLAQGRAHHAGALSHYEVEQRVRHADGRWIWTQSRAKFVSRTPEGLPEWAAGTHIDISQRKAHEAELAEQRLRTDTIFASLPGVVYEFERPAQGESRFVFLSGSAASVLGLTPAELLADRHQLYRNVHGDDLPGLNEDMNASSRDLTPLRSEFRLRVGEAWRWIAVDALPTRREDGGIVWYGMLMDVCARKQIEAQLAAATQQAEAANRAKSAFLATMSHEIRTPMNGVIGMAELLAQSALTEEQADAVHTMRDSASSLLRLIDDILDFSKIEAGHLVLERTPVRLAALVERLCDALQPVATARQVELQLFCSPALPELVMTDPVRLRQIVNNLLSNAIKFSAGLPGRRGRVALRVEPDCAQPGQVRFEVSDNGIGMDPATIDRIFLPFTQAEVSTTRRFGGTGLGLTISERLISLLDGRIQVRSEPGLGTTFEVGLPLPAADPALATRHDSHLPGQDGDRLAPAPVLPEPAWQPSATPELHGLTVLLMAQGALPTDDLAAYLVPTGARVQRVNSLTQAQDLAAAHAGPVVLVDAADDSPPDWRSPLPGMPGDLRQLLIGGGRLGPAQLVAPNVGALGVLRRQALLRGVAMMAGRASPELRANVTSAAALGLTPVPAPGARSLVRPGIADDPQQPPAPPPLSVAEARARGRLILVAEDDPVNQKVIQRQLALLGHTAEVVDDGRQALQRWREGQHALLLTDLHMPELDGYSLATQLRREESPGQHMPIVALTANALKSEEQRALAAGMDGYLTKPVPLRALRIALDAWLPPRHEATPPAESLPAPSATSAPLVPASLPPEVLPVLRLDVLRALIGDAPEVVDEFLREFRSSARTLAHELRLAHAAGDAKQAAALAHKLKSSSRSVGALALGELCATLEQQGRRLDPAALTRGLAEFEQAFAALEQALATALGQARGQEEAWPS</sequence>
<comment type="catalytic activity">
    <reaction evidence="1">
        <text>ATP + protein L-histidine = ADP + protein N-phospho-L-histidine.</text>
        <dbReference type="EC" id="2.7.13.3"/>
    </reaction>
</comment>
<evidence type="ECO:0000256" key="14">
    <source>
        <dbReference type="SAM" id="MobiDB-lite"/>
    </source>
</evidence>
<dbReference type="Pfam" id="PF03924">
    <property type="entry name" value="CHASE"/>
    <property type="match status" value="1"/>
</dbReference>
<dbReference type="Proteomes" id="UP001500279">
    <property type="component" value="Unassembled WGS sequence"/>
</dbReference>
<dbReference type="Gene3D" id="3.30.450.20">
    <property type="entry name" value="PAS domain"/>
    <property type="match status" value="3"/>
</dbReference>
<dbReference type="InterPro" id="IPR001789">
    <property type="entry name" value="Sig_transdc_resp-reg_receiver"/>
</dbReference>
<comment type="subcellular location">
    <subcellularLocation>
        <location evidence="2">Cell membrane</location>
        <topology evidence="2">Multi-pass membrane protein</topology>
    </subcellularLocation>
</comment>
<dbReference type="InterPro" id="IPR042240">
    <property type="entry name" value="CHASE_sf"/>
</dbReference>
<keyword evidence="9" id="KW-1133">Transmembrane helix</keyword>
<feature type="domain" description="PAC" evidence="18">
    <location>
        <begin position="424"/>
        <end position="476"/>
    </location>
</feature>
<feature type="domain" description="PAC" evidence="18">
    <location>
        <begin position="554"/>
        <end position="607"/>
    </location>
</feature>
<dbReference type="PANTHER" id="PTHR45339:SF1">
    <property type="entry name" value="HYBRID SIGNAL TRANSDUCTION HISTIDINE KINASE J"/>
    <property type="match status" value="1"/>
</dbReference>
<dbReference type="SUPFAM" id="SSF55874">
    <property type="entry name" value="ATPase domain of HSP90 chaperone/DNA topoisomerase II/histidine kinase"/>
    <property type="match status" value="1"/>
</dbReference>
<accession>A0ABN1KKB3</accession>
<evidence type="ECO:0000259" key="18">
    <source>
        <dbReference type="PROSITE" id="PS50113"/>
    </source>
</evidence>
<dbReference type="PROSITE" id="PS50109">
    <property type="entry name" value="HIS_KIN"/>
    <property type="match status" value="1"/>
</dbReference>
<evidence type="ECO:0000313" key="22">
    <source>
        <dbReference type="Proteomes" id="UP001500279"/>
    </source>
</evidence>
<dbReference type="PANTHER" id="PTHR45339">
    <property type="entry name" value="HYBRID SIGNAL TRANSDUCTION HISTIDINE KINASE J"/>
    <property type="match status" value="1"/>
</dbReference>
<dbReference type="SUPFAM" id="SSF47384">
    <property type="entry name" value="Homodimeric domain of signal transducing histidine kinase"/>
    <property type="match status" value="1"/>
</dbReference>
<dbReference type="SUPFAM" id="SSF55785">
    <property type="entry name" value="PYP-like sensor domain (PAS domain)"/>
    <property type="match status" value="3"/>
</dbReference>
<evidence type="ECO:0000256" key="13">
    <source>
        <dbReference type="PROSITE-ProRule" id="PRU00169"/>
    </source>
</evidence>
<dbReference type="InterPro" id="IPR008207">
    <property type="entry name" value="Sig_transdc_His_kin_Hpt_dom"/>
</dbReference>
<evidence type="ECO:0000256" key="10">
    <source>
        <dbReference type="ARBA" id="ARBA00023012"/>
    </source>
</evidence>
<comment type="caution">
    <text evidence="21">The sequence shown here is derived from an EMBL/GenBank/DDBJ whole genome shotgun (WGS) entry which is preliminary data.</text>
</comment>
<organism evidence="21 22">
    <name type="scientific">Ideonella azotifigens</name>
    <dbReference type="NCBI Taxonomy" id="513160"/>
    <lineage>
        <taxon>Bacteria</taxon>
        <taxon>Pseudomonadati</taxon>
        <taxon>Pseudomonadota</taxon>
        <taxon>Betaproteobacteria</taxon>
        <taxon>Burkholderiales</taxon>
        <taxon>Sphaerotilaceae</taxon>
        <taxon>Ideonella</taxon>
    </lineage>
</organism>
<dbReference type="SUPFAM" id="SSF52172">
    <property type="entry name" value="CheY-like"/>
    <property type="match status" value="1"/>
</dbReference>
<dbReference type="EMBL" id="BAAAEW010000047">
    <property type="protein sequence ID" value="GAA0768930.1"/>
    <property type="molecule type" value="Genomic_DNA"/>
</dbReference>
<dbReference type="InterPro" id="IPR013655">
    <property type="entry name" value="PAS_fold_3"/>
</dbReference>
<dbReference type="RefSeq" id="WP_231010164.1">
    <property type="nucleotide sequence ID" value="NZ_BAAAEW010000047.1"/>
</dbReference>
<dbReference type="PRINTS" id="PR00344">
    <property type="entry name" value="BCTRLSENSOR"/>
</dbReference>
<dbReference type="SMART" id="SM00388">
    <property type="entry name" value="HisKA"/>
    <property type="match status" value="1"/>
</dbReference>
<dbReference type="NCBIfam" id="TIGR00229">
    <property type="entry name" value="sensory_box"/>
    <property type="match status" value="2"/>
</dbReference>
<dbReference type="SMART" id="SM00448">
    <property type="entry name" value="REC"/>
    <property type="match status" value="1"/>
</dbReference>
<dbReference type="PROSITE" id="PS50894">
    <property type="entry name" value="HPT"/>
    <property type="match status" value="1"/>
</dbReference>
<dbReference type="InterPro" id="IPR036097">
    <property type="entry name" value="HisK_dim/P_sf"/>
</dbReference>
<dbReference type="Gene3D" id="3.30.450.350">
    <property type="entry name" value="CHASE domain"/>
    <property type="match status" value="1"/>
</dbReference>
<evidence type="ECO:0000259" key="15">
    <source>
        <dbReference type="PROSITE" id="PS50109"/>
    </source>
</evidence>
<dbReference type="InterPro" id="IPR004358">
    <property type="entry name" value="Sig_transdc_His_kin-like_C"/>
</dbReference>
<evidence type="ECO:0000256" key="8">
    <source>
        <dbReference type="ARBA" id="ARBA00022840"/>
    </source>
</evidence>
<evidence type="ECO:0000313" key="21">
    <source>
        <dbReference type="EMBL" id="GAA0768930.1"/>
    </source>
</evidence>
<keyword evidence="5 13" id="KW-0597">Phosphoprotein</keyword>
<dbReference type="PROSITE" id="PS50112">
    <property type="entry name" value="PAS"/>
    <property type="match status" value="1"/>
</dbReference>
<dbReference type="InterPro" id="IPR035965">
    <property type="entry name" value="PAS-like_dom_sf"/>
</dbReference>
<evidence type="ECO:0000256" key="4">
    <source>
        <dbReference type="ARBA" id="ARBA00022475"/>
    </source>
</evidence>
<dbReference type="Pfam" id="PF00072">
    <property type="entry name" value="Response_reg"/>
    <property type="match status" value="1"/>
</dbReference>
<evidence type="ECO:0000259" key="20">
    <source>
        <dbReference type="PROSITE" id="PS50894"/>
    </source>
</evidence>
<dbReference type="Pfam" id="PF02518">
    <property type="entry name" value="HATPase_c"/>
    <property type="match status" value="1"/>
</dbReference>
<dbReference type="Gene3D" id="1.10.287.130">
    <property type="match status" value="1"/>
</dbReference>
<evidence type="ECO:0000256" key="3">
    <source>
        <dbReference type="ARBA" id="ARBA00012438"/>
    </source>
</evidence>
<evidence type="ECO:0000256" key="1">
    <source>
        <dbReference type="ARBA" id="ARBA00000085"/>
    </source>
</evidence>
<dbReference type="CDD" id="cd17546">
    <property type="entry name" value="REC_hyHK_CKI1_RcsC-like"/>
    <property type="match status" value="1"/>
</dbReference>
<dbReference type="CDD" id="cd00082">
    <property type="entry name" value="HisKA"/>
    <property type="match status" value="1"/>
</dbReference>
<dbReference type="InterPro" id="IPR000014">
    <property type="entry name" value="PAS"/>
</dbReference>
<dbReference type="Gene3D" id="3.30.565.10">
    <property type="entry name" value="Histidine kinase-like ATPase, C-terminal domain"/>
    <property type="match status" value="1"/>
</dbReference>
<reference evidence="21 22" key="1">
    <citation type="journal article" date="2019" name="Int. J. Syst. Evol. Microbiol.">
        <title>The Global Catalogue of Microorganisms (GCM) 10K type strain sequencing project: providing services to taxonomists for standard genome sequencing and annotation.</title>
        <authorList>
            <consortium name="The Broad Institute Genomics Platform"/>
            <consortium name="The Broad Institute Genome Sequencing Center for Infectious Disease"/>
            <person name="Wu L."/>
            <person name="Ma J."/>
        </authorList>
    </citation>
    <scope>NUCLEOTIDE SEQUENCE [LARGE SCALE GENOMIC DNA]</scope>
    <source>
        <strain evidence="21 22">JCM 15503</strain>
    </source>
</reference>
<dbReference type="InterPro" id="IPR000700">
    <property type="entry name" value="PAS-assoc_C"/>
</dbReference>
<dbReference type="SMART" id="SM01079">
    <property type="entry name" value="CHASE"/>
    <property type="match status" value="1"/>
</dbReference>
<dbReference type="InterPro" id="IPR003594">
    <property type="entry name" value="HATPase_dom"/>
</dbReference>
<keyword evidence="6" id="KW-0812">Transmembrane</keyword>
<proteinExistence type="predicted"/>
<feature type="domain" description="Histidine kinase" evidence="15">
    <location>
        <begin position="755"/>
        <end position="979"/>
    </location>
</feature>
<dbReference type="InterPro" id="IPR011006">
    <property type="entry name" value="CheY-like_superfamily"/>
</dbReference>
<dbReference type="InterPro" id="IPR013656">
    <property type="entry name" value="PAS_4"/>
</dbReference>
<dbReference type="Pfam" id="PF00512">
    <property type="entry name" value="HisKA"/>
    <property type="match status" value="1"/>
</dbReference>
<keyword evidence="8" id="KW-0067">ATP-binding</keyword>
<dbReference type="Pfam" id="PF08447">
    <property type="entry name" value="PAS_3"/>
    <property type="match status" value="2"/>
</dbReference>
<dbReference type="SMART" id="SM00091">
    <property type="entry name" value="PAS"/>
    <property type="match status" value="3"/>
</dbReference>
<dbReference type="CDD" id="cd16922">
    <property type="entry name" value="HATPase_EvgS-ArcB-TorS-like"/>
    <property type="match status" value="1"/>
</dbReference>